<evidence type="ECO:0000313" key="5">
    <source>
        <dbReference type="Proteomes" id="UP000662747"/>
    </source>
</evidence>
<protein>
    <submittedName>
        <fullName evidence="4">Patatin-like phospholipase family protein</fullName>
    </submittedName>
</protein>
<feature type="short sequence motif" description="DGA/G" evidence="2">
    <location>
        <begin position="393"/>
        <end position="395"/>
    </location>
</feature>
<keyword evidence="2" id="KW-0442">Lipid degradation</keyword>
<sequence>MKRSTTSLLFLTALATLTSGCFLRTDYLLGELNKPSEPTAAPPPIPARERVARLTRAQLVDAYVDSREVARWMSALGSSPQVILDQMECLRKSSGGTNKVCFENFMDKAVTDSLWGLPPPPKDVDPVNPDAAEVDAARFLANAMSIAQSLVSLQDSLQEQVGPDLLGPGIQEGAESAAQYVSARRWGRKLGRPSNAVVLSGGGANGAFSAGIMWRLLGILEQCRGKPEPEGCGDARIDLAAGTSTGALISTMVDLFHTPGQEARARRLLLDNYTCTVESDLYCVNSTWIWKIASDLRGLVRFDGVQSKLRGAVVPAQFNNDTELVAVSVDFNTGDVYGISDQDPQDIDPNASEQQRVEGFINAVVASIVEPVLAEPIPWVPSNAGRLQGTFLDGGVRSGLPLLQAVQRGAERVLVISTGGLQAENAHPPPHAVSTLMRTIDLFVTQPRVGEVQQGELAAVGRRFAEFNVCEERLADVRNTGNVGPFCRRTGPGFVPKEPVALQAATSMWLGAARFEQVASSWRSAWMFRPESTLQTASGYSFSPAVMRPLFEDGVKTFQQRCTEVLRLFDIRGDIAKRECEKSGDAAVAEAEKQFHPVGMCTDKKPEQRKCD</sequence>
<feature type="short sequence motif" description="GXSXG" evidence="2">
    <location>
        <begin position="242"/>
        <end position="246"/>
    </location>
</feature>
<keyword evidence="5" id="KW-1185">Reference proteome</keyword>
<dbReference type="InterPro" id="IPR016035">
    <property type="entry name" value="Acyl_Trfase/lysoPLipase"/>
</dbReference>
<keyword evidence="2" id="KW-0378">Hydrolase</keyword>
<feature type="domain" description="PNPLA" evidence="3">
    <location>
        <begin position="197"/>
        <end position="406"/>
    </location>
</feature>
<accession>A0ABX7NM84</accession>
<feature type="active site" description="Proton acceptor" evidence="2">
    <location>
        <position position="393"/>
    </location>
</feature>
<dbReference type="RefSeq" id="WP_206721542.1">
    <property type="nucleotide sequence ID" value="NZ_CP071090.1"/>
</dbReference>
<feature type="short sequence motif" description="GXGXXG" evidence="2">
    <location>
        <begin position="201"/>
        <end position="206"/>
    </location>
</feature>
<name>A0ABX7NM84_9BACT</name>
<evidence type="ECO:0000256" key="2">
    <source>
        <dbReference type="PROSITE-ProRule" id="PRU01161"/>
    </source>
</evidence>
<proteinExistence type="predicted"/>
<dbReference type="SUPFAM" id="SSF52151">
    <property type="entry name" value="FabD/lysophospholipase-like"/>
    <property type="match status" value="1"/>
</dbReference>
<dbReference type="PROSITE" id="PS51635">
    <property type="entry name" value="PNPLA"/>
    <property type="match status" value="1"/>
</dbReference>
<dbReference type="Gene3D" id="3.40.1090.10">
    <property type="entry name" value="Cytosolic phospholipase A2 catalytic domain"/>
    <property type="match status" value="1"/>
</dbReference>
<dbReference type="PROSITE" id="PS51257">
    <property type="entry name" value="PROKAR_LIPOPROTEIN"/>
    <property type="match status" value="1"/>
</dbReference>
<dbReference type="InterPro" id="IPR002641">
    <property type="entry name" value="PNPLA_dom"/>
</dbReference>
<evidence type="ECO:0000313" key="4">
    <source>
        <dbReference type="EMBL" id="QSQ19961.1"/>
    </source>
</evidence>
<evidence type="ECO:0000256" key="1">
    <source>
        <dbReference type="ARBA" id="ARBA00023098"/>
    </source>
</evidence>
<dbReference type="Proteomes" id="UP000662747">
    <property type="component" value="Chromosome"/>
</dbReference>
<dbReference type="Pfam" id="PF01734">
    <property type="entry name" value="Patatin"/>
    <property type="match status" value="1"/>
</dbReference>
<evidence type="ECO:0000259" key="3">
    <source>
        <dbReference type="PROSITE" id="PS51635"/>
    </source>
</evidence>
<feature type="active site" description="Nucleophile" evidence="2">
    <location>
        <position position="244"/>
    </location>
</feature>
<keyword evidence="1 2" id="KW-0443">Lipid metabolism</keyword>
<gene>
    <name evidence="4" type="ORF">JY651_32390</name>
</gene>
<organism evidence="4 5">
    <name type="scientific">Pyxidicoccus parkwayensis</name>
    <dbReference type="NCBI Taxonomy" id="2813578"/>
    <lineage>
        <taxon>Bacteria</taxon>
        <taxon>Pseudomonadati</taxon>
        <taxon>Myxococcota</taxon>
        <taxon>Myxococcia</taxon>
        <taxon>Myxococcales</taxon>
        <taxon>Cystobacterineae</taxon>
        <taxon>Myxococcaceae</taxon>
        <taxon>Pyxidicoccus</taxon>
    </lineage>
</organism>
<reference evidence="4 5" key="1">
    <citation type="submission" date="2021-02" db="EMBL/GenBank/DDBJ databases">
        <title>De Novo genome assembly of isolated myxobacteria.</title>
        <authorList>
            <person name="Stevens D.C."/>
        </authorList>
    </citation>
    <scope>NUCLEOTIDE SEQUENCE [LARGE SCALE GENOMIC DNA]</scope>
    <source>
        <strain evidence="5">SCPEA02</strain>
    </source>
</reference>
<dbReference type="EMBL" id="CP071090">
    <property type="protein sequence ID" value="QSQ19961.1"/>
    <property type="molecule type" value="Genomic_DNA"/>
</dbReference>